<sequence length="86" mass="9392">MAIVARGRVESANAETYSFGDHADYVLAEEDGYDWIYLLRAASVDLAPYEAALVEVRGEVVGTEPSGRFEILTVESVNEIGEPGQR</sequence>
<accession>A0A6J4R3A6</accession>
<dbReference type="AlphaFoldDB" id="A0A6J4R3A6"/>
<protein>
    <submittedName>
        <fullName evidence="1">Uncharacterized protein</fullName>
    </submittedName>
</protein>
<proteinExistence type="predicted"/>
<gene>
    <name evidence="1" type="ORF">AVDCRST_MAG25-360</name>
</gene>
<reference evidence="1" key="1">
    <citation type="submission" date="2020-02" db="EMBL/GenBank/DDBJ databases">
        <authorList>
            <person name="Meier V. D."/>
        </authorList>
    </citation>
    <scope>NUCLEOTIDE SEQUENCE</scope>
    <source>
        <strain evidence="1">AVDCRST_MAG25</strain>
    </source>
</reference>
<name>A0A6J4R3A6_9ACTN</name>
<organism evidence="1">
    <name type="scientific">uncultured Rubrobacteraceae bacterium</name>
    <dbReference type="NCBI Taxonomy" id="349277"/>
    <lineage>
        <taxon>Bacteria</taxon>
        <taxon>Bacillati</taxon>
        <taxon>Actinomycetota</taxon>
        <taxon>Rubrobacteria</taxon>
        <taxon>Rubrobacterales</taxon>
        <taxon>Rubrobacteraceae</taxon>
        <taxon>environmental samples</taxon>
    </lineage>
</organism>
<evidence type="ECO:0000313" key="1">
    <source>
        <dbReference type="EMBL" id="CAA9457752.1"/>
    </source>
</evidence>
<dbReference type="EMBL" id="CADCVI010000026">
    <property type="protein sequence ID" value="CAA9457752.1"/>
    <property type="molecule type" value="Genomic_DNA"/>
</dbReference>